<dbReference type="EMBL" id="JBELQC010000001">
    <property type="protein sequence ID" value="MFL9841014.1"/>
    <property type="molecule type" value="Genomic_DNA"/>
</dbReference>
<comment type="caution">
    <text evidence="8">The sequence shown here is derived from an EMBL/GenBank/DDBJ whole genome shotgun (WGS) entry which is preliminary data.</text>
</comment>
<dbReference type="InterPro" id="IPR015424">
    <property type="entry name" value="PyrdxlP-dep_Trfase"/>
</dbReference>
<gene>
    <name evidence="8" type="primary">gcvPB</name>
    <name evidence="8" type="ORF">ABS767_08580</name>
</gene>
<accession>A0ABW8YLE4</accession>
<evidence type="ECO:0000313" key="9">
    <source>
        <dbReference type="Proteomes" id="UP001629244"/>
    </source>
</evidence>
<dbReference type="InterPro" id="IPR015421">
    <property type="entry name" value="PyrdxlP-dep_Trfase_major"/>
</dbReference>
<proteinExistence type="predicted"/>
<keyword evidence="3" id="KW-0663">Pyridoxal phosphate</keyword>
<dbReference type="Proteomes" id="UP001629244">
    <property type="component" value="Unassembled WGS sequence"/>
</dbReference>
<dbReference type="SUPFAM" id="SSF53383">
    <property type="entry name" value="PLP-dependent transferases"/>
    <property type="match status" value="1"/>
</dbReference>
<dbReference type="InterPro" id="IPR020581">
    <property type="entry name" value="GDC_P"/>
</dbReference>
<dbReference type="PANTHER" id="PTHR11773">
    <property type="entry name" value="GLYCINE DEHYDROGENASE, DECARBOXYLATING"/>
    <property type="match status" value="1"/>
</dbReference>
<comment type="function">
    <text evidence="1">The glycine cleavage system catalyzes the degradation of glycine. The P protein binds the alpha-amino group of glycine through its pyridoxal phosphate cofactor; CO(2) is released and the remaining methylamine moiety is then transferred to the lipoamide cofactor of the H protein.</text>
</comment>
<dbReference type="Gene3D" id="6.20.440.10">
    <property type="match status" value="1"/>
</dbReference>
<dbReference type="InterPro" id="IPR000192">
    <property type="entry name" value="Aminotrans_V_dom"/>
</dbReference>
<dbReference type="GO" id="GO:0004375">
    <property type="term" value="F:glycine dehydrogenase (decarboxylating) activity"/>
    <property type="evidence" value="ECO:0007669"/>
    <property type="project" value="UniProtKB-EC"/>
</dbReference>
<dbReference type="Pfam" id="PF00266">
    <property type="entry name" value="Aminotran_5"/>
    <property type="match status" value="1"/>
</dbReference>
<feature type="domain" description="Glycine dehydrogenase C-terminal" evidence="7">
    <location>
        <begin position="402"/>
        <end position="501"/>
    </location>
</feature>
<reference evidence="8 9" key="1">
    <citation type="submission" date="2024-06" db="EMBL/GenBank/DDBJ databases">
        <authorList>
            <person name="Kaempfer P."/>
            <person name="Viver T."/>
        </authorList>
    </citation>
    <scope>NUCLEOTIDE SEQUENCE [LARGE SCALE GENOMIC DNA]</scope>
    <source>
        <strain evidence="8 9">ST-64</strain>
    </source>
</reference>
<organism evidence="8 9">
    <name type="scientific">Sphingomonas plantiphila</name>
    <dbReference type="NCBI Taxonomy" id="3163295"/>
    <lineage>
        <taxon>Bacteria</taxon>
        <taxon>Pseudomonadati</taxon>
        <taxon>Pseudomonadota</taxon>
        <taxon>Alphaproteobacteria</taxon>
        <taxon>Sphingomonadales</taxon>
        <taxon>Sphingomonadaceae</taxon>
        <taxon>Sphingomonas</taxon>
    </lineage>
</organism>
<dbReference type="RefSeq" id="WP_408077933.1">
    <property type="nucleotide sequence ID" value="NZ_JBELQC010000001.1"/>
</dbReference>
<evidence type="ECO:0000256" key="2">
    <source>
        <dbReference type="ARBA" id="ARBA00012134"/>
    </source>
</evidence>
<sequence>MSTINQSGWRPEMNAVEGGAGATFTGNRALMLEEALIFEIGALDTTGVDFEPCAPAKAGAQSGEDTAFGSGPLLSQGNRLAGLERHRDIGLPGLSEPEAVRHYTRLSRQNYGIDLGFFPLGSCTMKHNPRLNERMARLPGFADIHPLQPVDTVQGALEVIDQLAHWLVTLTGMKAVAMSPKAGAHGELCGILAIKAALEARGEDRRVVLVPESAHGTNPATAAFAGFTVEDIPATPDGRVDVDALTARLGPDVAGVMITNPNTCGLFERDLKTISDAVHAAGGYVYCDGANFNAIVGKVRPGDLGVDAMHINLHKTFSTPHGGGGPGSGPVVLSEALAPFAPLPFVEKQGDRLALIEEETADEHHGESFGRMVSFHGQMGMFTRALTYILSHGADGLKQVAEDAVLNANYVLRALEGVLDAPFAKSGPCMHEAIFSDRGLAEGFSTLDIAKGLIDEGFHPMTVYFPLVVHGAMLVEPTETESKATLDQFIGAFRAVAERAKAGDAALKSAPHFAPRRRLDETQAARKPVLVWKEPAQAQAAE</sequence>
<dbReference type="Gene3D" id="3.90.1150.10">
    <property type="entry name" value="Aspartate Aminotransferase, domain 1"/>
    <property type="match status" value="1"/>
</dbReference>
<evidence type="ECO:0000256" key="3">
    <source>
        <dbReference type="ARBA" id="ARBA00022898"/>
    </source>
</evidence>
<evidence type="ECO:0000259" key="6">
    <source>
        <dbReference type="Pfam" id="PF00266"/>
    </source>
</evidence>
<dbReference type="InterPro" id="IPR015422">
    <property type="entry name" value="PyrdxlP-dep_Trfase_small"/>
</dbReference>
<evidence type="ECO:0000256" key="5">
    <source>
        <dbReference type="ARBA" id="ARBA00049026"/>
    </source>
</evidence>
<evidence type="ECO:0000259" key="7">
    <source>
        <dbReference type="Pfam" id="PF21478"/>
    </source>
</evidence>
<feature type="domain" description="Aminotransferase class V" evidence="6">
    <location>
        <begin position="203"/>
        <end position="322"/>
    </location>
</feature>
<dbReference type="Pfam" id="PF21478">
    <property type="entry name" value="GcvP2_C"/>
    <property type="match status" value="1"/>
</dbReference>
<evidence type="ECO:0000256" key="1">
    <source>
        <dbReference type="ARBA" id="ARBA00003788"/>
    </source>
</evidence>
<dbReference type="NCBIfam" id="NF003346">
    <property type="entry name" value="PRK04366.1"/>
    <property type="match status" value="1"/>
</dbReference>
<name>A0ABW8YLE4_9SPHN</name>
<dbReference type="EC" id="1.4.4.2" evidence="2"/>
<evidence type="ECO:0000256" key="4">
    <source>
        <dbReference type="ARBA" id="ARBA00023002"/>
    </source>
</evidence>
<comment type="catalytic activity">
    <reaction evidence="5">
        <text>N(6)-[(R)-lipoyl]-L-lysyl-[glycine-cleavage complex H protein] + glycine + H(+) = N(6)-[(R)-S(8)-aminomethyldihydrolipoyl]-L-lysyl-[glycine-cleavage complex H protein] + CO2</text>
        <dbReference type="Rhea" id="RHEA:24304"/>
        <dbReference type="Rhea" id="RHEA-COMP:10494"/>
        <dbReference type="Rhea" id="RHEA-COMP:10495"/>
        <dbReference type="ChEBI" id="CHEBI:15378"/>
        <dbReference type="ChEBI" id="CHEBI:16526"/>
        <dbReference type="ChEBI" id="CHEBI:57305"/>
        <dbReference type="ChEBI" id="CHEBI:83099"/>
        <dbReference type="ChEBI" id="CHEBI:83143"/>
        <dbReference type="EC" id="1.4.4.2"/>
    </reaction>
</comment>
<dbReference type="Gene3D" id="3.40.640.10">
    <property type="entry name" value="Type I PLP-dependent aspartate aminotransferase-like (Major domain)"/>
    <property type="match status" value="1"/>
</dbReference>
<dbReference type="PANTHER" id="PTHR11773:SF1">
    <property type="entry name" value="GLYCINE DEHYDROGENASE (DECARBOXYLATING), MITOCHONDRIAL"/>
    <property type="match status" value="1"/>
</dbReference>
<keyword evidence="9" id="KW-1185">Reference proteome</keyword>
<dbReference type="InterPro" id="IPR049316">
    <property type="entry name" value="GDC-P_C"/>
</dbReference>
<evidence type="ECO:0000313" key="8">
    <source>
        <dbReference type="EMBL" id="MFL9841014.1"/>
    </source>
</evidence>
<keyword evidence="4 8" id="KW-0560">Oxidoreductase</keyword>
<protein>
    <recommendedName>
        <fullName evidence="2">glycine dehydrogenase (aminomethyl-transferring)</fullName>
        <ecNumber evidence="2">1.4.4.2</ecNumber>
    </recommendedName>
</protein>